<evidence type="ECO:0000256" key="13">
    <source>
        <dbReference type="ARBA" id="ARBA00023303"/>
    </source>
</evidence>
<keyword evidence="10 19" id="KW-1133">Transmembrane helix</keyword>
<keyword evidence="21" id="KW-1185">Reference proteome</keyword>
<keyword evidence="12 19" id="KW-0472">Membrane</keyword>
<organism evidence="20 21">
    <name type="scientific">Coilia grayii</name>
    <name type="common">Gray's grenadier anchovy</name>
    <dbReference type="NCBI Taxonomy" id="363190"/>
    <lineage>
        <taxon>Eukaryota</taxon>
        <taxon>Metazoa</taxon>
        <taxon>Chordata</taxon>
        <taxon>Craniata</taxon>
        <taxon>Vertebrata</taxon>
        <taxon>Euteleostomi</taxon>
        <taxon>Actinopterygii</taxon>
        <taxon>Neopterygii</taxon>
        <taxon>Teleostei</taxon>
        <taxon>Clupei</taxon>
        <taxon>Clupeiformes</taxon>
        <taxon>Clupeoidei</taxon>
        <taxon>Engraulidae</taxon>
        <taxon>Coilinae</taxon>
        <taxon>Coilia</taxon>
    </lineage>
</organism>
<evidence type="ECO:0000256" key="2">
    <source>
        <dbReference type="ARBA" id="ARBA00005688"/>
    </source>
</evidence>
<keyword evidence="13" id="KW-0407">Ion channel</keyword>
<comment type="similarity">
    <text evidence="2">Belongs to the potassium channel KCNE family.</text>
</comment>
<evidence type="ECO:0000313" key="21">
    <source>
        <dbReference type="Proteomes" id="UP001591681"/>
    </source>
</evidence>
<evidence type="ECO:0000256" key="16">
    <source>
        <dbReference type="ARBA" id="ARBA00041657"/>
    </source>
</evidence>
<evidence type="ECO:0000256" key="9">
    <source>
        <dbReference type="ARBA" id="ARBA00022958"/>
    </source>
</evidence>
<keyword evidence="11" id="KW-0406">Ion transport</keyword>
<keyword evidence="7" id="KW-0631">Potassium channel</keyword>
<evidence type="ECO:0000256" key="4">
    <source>
        <dbReference type="ARBA" id="ARBA00022475"/>
    </source>
</evidence>
<comment type="subcellular location">
    <subcellularLocation>
        <location evidence="14">Apical cell membrane</location>
        <topology evidence="14">Single-pass membrane protein</topology>
    </subcellularLocation>
    <subcellularLocation>
        <location evidence="1">Cell membrane</location>
        <topology evidence="1">Single-pass type I membrane protein</topology>
    </subcellularLocation>
</comment>
<comment type="caution">
    <text evidence="20">The sequence shown here is derived from an EMBL/GenBank/DDBJ whole genome shotgun (WGS) entry which is preliminary data.</text>
</comment>
<reference evidence="20 21" key="1">
    <citation type="submission" date="2024-09" db="EMBL/GenBank/DDBJ databases">
        <title>A chromosome-level genome assembly of Gray's grenadier anchovy, Coilia grayii.</title>
        <authorList>
            <person name="Fu Z."/>
        </authorList>
    </citation>
    <scope>NUCLEOTIDE SEQUENCE [LARGE SCALE GENOMIC DNA]</scope>
    <source>
        <strain evidence="20">G4</strain>
        <tissue evidence="20">Muscle</tissue>
    </source>
</reference>
<evidence type="ECO:0000256" key="3">
    <source>
        <dbReference type="ARBA" id="ARBA00022448"/>
    </source>
</evidence>
<dbReference type="EMBL" id="JBHFQA010000020">
    <property type="protein sequence ID" value="KAL2080985.1"/>
    <property type="molecule type" value="Genomic_DNA"/>
</dbReference>
<keyword evidence="9" id="KW-0630">Potassium</keyword>
<evidence type="ECO:0000256" key="18">
    <source>
        <dbReference type="ARBA" id="ARBA00042937"/>
    </source>
</evidence>
<name>A0ABD1J3Y1_9TELE</name>
<dbReference type="AlphaFoldDB" id="A0ABD1J3Y1"/>
<dbReference type="GO" id="GO:0034702">
    <property type="term" value="C:monoatomic ion channel complex"/>
    <property type="evidence" value="ECO:0007669"/>
    <property type="project" value="UniProtKB-KW"/>
</dbReference>
<keyword evidence="3" id="KW-0813">Transport</keyword>
<proteinExistence type="inferred from homology"/>
<evidence type="ECO:0000256" key="8">
    <source>
        <dbReference type="ARBA" id="ARBA00022882"/>
    </source>
</evidence>
<sequence length="139" mass="16024">MFKWWSAVSNPYSKGRVSLHLHLTMLSGWSNLTLHLEDSLTRALNDYLNRWTRNATAAERKLDARLTEENFRNVIWYLMVMIGMFAFIVVAVLVSTVKSKRREHSEDPYHKYIEGQWTADPALVISNPSPKDFAGLVSP</sequence>
<evidence type="ECO:0000256" key="12">
    <source>
        <dbReference type="ARBA" id="ARBA00023136"/>
    </source>
</evidence>
<keyword evidence="5" id="KW-0633">Potassium transport</keyword>
<feature type="transmembrane region" description="Helical" evidence="19">
    <location>
        <begin position="74"/>
        <end position="94"/>
    </location>
</feature>
<keyword evidence="8" id="KW-0851">Voltage-gated channel</keyword>
<dbReference type="Proteomes" id="UP001591681">
    <property type="component" value="Unassembled WGS sequence"/>
</dbReference>
<evidence type="ECO:0000313" key="20">
    <source>
        <dbReference type="EMBL" id="KAL2080985.1"/>
    </source>
</evidence>
<evidence type="ECO:0000256" key="10">
    <source>
        <dbReference type="ARBA" id="ARBA00022989"/>
    </source>
</evidence>
<dbReference type="InterPro" id="IPR000369">
    <property type="entry name" value="K_chnl_KCNE"/>
</dbReference>
<evidence type="ECO:0000256" key="1">
    <source>
        <dbReference type="ARBA" id="ARBA00004251"/>
    </source>
</evidence>
<dbReference type="GO" id="GO:0016324">
    <property type="term" value="C:apical plasma membrane"/>
    <property type="evidence" value="ECO:0007669"/>
    <property type="project" value="UniProtKB-SubCell"/>
</dbReference>
<accession>A0ABD1J3Y1</accession>
<evidence type="ECO:0000256" key="15">
    <source>
        <dbReference type="ARBA" id="ARBA00039513"/>
    </source>
</evidence>
<dbReference type="PANTHER" id="PTHR15282:SF8">
    <property type="entry name" value="POTASSIUM VOLTAGE-GATED CHANNEL SUBFAMILY E MEMBER 2"/>
    <property type="match status" value="1"/>
</dbReference>
<dbReference type="GO" id="GO:0005267">
    <property type="term" value="F:potassium channel activity"/>
    <property type="evidence" value="ECO:0007669"/>
    <property type="project" value="UniProtKB-KW"/>
</dbReference>
<evidence type="ECO:0000256" key="14">
    <source>
        <dbReference type="ARBA" id="ARBA00037861"/>
    </source>
</evidence>
<gene>
    <name evidence="20" type="ORF">ACEWY4_022838</name>
</gene>
<evidence type="ECO:0000256" key="6">
    <source>
        <dbReference type="ARBA" id="ARBA00022692"/>
    </source>
</evidence>
<keyword evidence="6 19" id="KW-0812">Transmembrane</keyword>
<protein>
    <recommendedName>
        <fullName evidence="15">Potassium voltage-gated channel subfamily E member 2</fullName>
    </recommendedName>
    <alternativeName>
        <fullName evidence="16">MinK-related peptide 1</fullName>
    </alternativeName>
    <alternativeName>
        <fullName evidence="17">Minimum potassium ion channel-related peptide 1</fullName>
    </alternativeName>
    <alternativeName>
        <fullName evidence="18">Potassium channel subunit beta MiRP1</fullName>
    </alternativeName>
</protein>
<evidence type="ECO:0000256" key="5">
    <source>
        <dbReference type="ARBA" id="ARBA00022538"/>
    </source>
</evidence>
<dbReference type="Pfam" id="PF02060">
    <property type="entry name" value="ISK_Channel"/>
    <property type="match status" value="1"/>
</dbReference>
<evidence type="ECO:0000256" key="17">
    <source>
        <dbReference type="ARBA" id="ARBA00042904"/>
    </source>
</evidence>
<evidence type="ECO:0000256" key="11">
    <source>
        <dbReference type="ARBA" id="ARBA00023065"/>
    </source>
</evidence>
<dbReference type="PANTHER" id="PTHR15282">
    <property type="entry name" value="POTASSIUM VOLTAGE-GATED CHANNEL SUBFAMILY E MEMBER 1, 3"/>
    <property type="match status" value="1"/>
</dbReference>
<keyword evidence="4" id="KW-1003">Cell membrane</keyword>
<evidence type="ECO:0000256" key="19">
    <source>
        <dbReference type="SAM" id="Phobius"/>
    </source>
</evidence>
<evidence type="ECO:0000256" key="7">
    <source>
        <dbReference type="ARBA" id="ARBA00022826"/>
    </source>
</evidence>